<accession>A0A0D0KP56</accession>
<gene>
    <name evidence="1" type="ORF">RU08_14815</name>
</gene>
<dbReference type="EMBL" id="JXQW01000039">
    <property type="protein sequence ID" value="KIP98743.1"/>
    <property type="molecule type" value="Genomic_DNA"/>
</dbReference>
<proteinExistence type="predicted"/>
<evidence type="ECO:0000313" key="2">
    <source>
        <dbReference type="Proteomes" id="UP000032068"/>
    </source>
</evidence>
<evidence type="ECO:0000313" key="1">
    <source>
        <dbReference type="EMBL" id="KIP98743.1"/>
    </source>
</evidence>
<reference evidence="1 2" key="1">
    <citation type="submission" date="2014-12" db="EMBL/GenBank/DDBJ databases">
        <title>16Stimator: statistical estimation of ribosomal gene copy numbers from draft genome assemblies.</title>
        <authorList>
            <person name="Perisin M.A."/>
            <person name="Vetter M."/>
            <person name="Gilbert J.A."/>
            <person name="Bergelson J."/>
        </authorList>
    </citation>
    <scope>NUCLEOTIDE SEQUENCE [LARGE SCALE GENOMIC DNA]</scope>
    <source>
        <strain evidence="1 2">MEJ086</strain>
    </source>
</reference>
<sequence>MNKTKPCRFCNQLFEFKSAKAQYCTEAHKKQFQRARSKKLDDQRKYRFSTSAFVYYLADSCRRSGTIEVLPKSLSELEKLYSLYKFSLKANAYGEDDQFSLCHIFPVTHPHSIGTMYAENLTVSYRDLNSSHSNGFTAGAGHKISRINLKPKWLVRKEDTKSSVVAKIVEYLGEDYTATIAVKLKLQPARRQAVLDWLASCTDDRVPALAEREGMTTAALSKLKAEITGKSAGYAPVSGINSNDVFLAELKRLSQHRPNLEKVIEPWLAATDTILPLVFDLQWCGPSESEYKVALEPLKGLRQAQFNLLHGGKIEDFLTALNTYHTSESLVLPFAPKVVPVFKDDTASQIEPTRSAIFTVQDYAELVILEAEFNSVIHPDLLEPNHFDIEDDIDQPVFELYKPKEKQTNHTWRYHT</sequence>
<organism evidence="1 2">
    <name type="scientific">Pseudomonas fulva</name>
    <dbReference type="NCBI Taxonomy" id="47880"/>
    <lineage>
        <taxon>Bacteria</taxon>
        <taxon>Pseudomonadati</taxon>
        <taxon>Pseudomonadota</taxon>
        <taxon>Gammaproteobacteria</taxon>
        <taxon>Pseudomonadales</taxon>
        <taxon>Pseudomonadaceae</taxon>
        <taxon>Pseudomonas</taxon>
    </lineage>
</organism>
<name>A0A0D0KP56_9PSED</name>
<comment type="caution">
    <text evidence="1">The sequence shown here is derived from an EMBL/GenBank/DDBJ whole genome shotgun (WGS) entry which is preliminary data.</text>
</comment>
<dbReference type="Proteomes" id="UP000032068">
    <property type="component" value="Unassembled WGS sequence"/>
</dbReference>
<dbReference type="OrthoDB" id="6878605at2"/>
<dbReference type="RefSeq" id="WP_042554606.1">
    <property type="nucleotide sequence ID" value="NZ_JXQW01000039.1"/>
</dbReference>
<protein>
    <submittedName>
        <fullName evidence="1">Uncharacterized protein</fullName>
    </submittedName>
</protein>
<dbReference type="AlphaFoldDB" id="A0A0D0KP56"/>